<evidence type="ECO:0000259" key="5">
    <source>
        <dbReference type="Pfam" id="PF01261"/>
    </source>
</evidence>
<comment type="cofactor">
    <cofactor evidence="4">
        <name>glutathione</name>
        <dbReference type="ChEBI" id="CHEBI:57925"/>
    </cofactor>
</comment>
<feature type="domain" description="Xylose isomerase-like TIM barrel" evidence="5">
    <location>
        <begin position="37"/>
        <end position="281"/>
    </location>
</feature>
<protein>
    <recommendedName>
        <fullName evidence="4">Inosose dehydratase</fullName>
        <ecNumber evidence="4">4.2.1.44</ecNumber>
    </recommendedName>
    <alternativeName>
        <fullName evidence="4">2-keto-myo-inositol dehydratase</fullName>
        <shortName evidence="4">2KMI dehydratase</shortName>
    </alternativeName>
</protein>
<evidence type="ECO:0000313" key="6">
    <source>
        <dbReference type="EMBL" id="STT52164.1"/>
    </source>
</evidence>
<dbReference type="GO" id="GO:0050114">
    <property type="term" value="F:myo-inosose-2 dehydratase activity"/>
    <property type="evidence" value="ECO:0007669"/>
    <property type="project" value="UniProtKB-UniRule"/>
</dbReference>
<dbReference type="InterPro" id="IPR023952">
    <property type="entry name" value="IolE"/>
</dbReference>
<dbReference type="InterPro" id="IPR050312">
    <property type="entry name" value="IolE/XylAMocC-like"/>
</dbReference>
<sequence>MNKDNVKLAIAPIGWTNDDMPELGSENTFQQIVSEMALAGFTGSEVGSKYPRDPAVLKPMLDIRGIQICNAWFSTFFANGQREKTIDEFVNHMNFLHAMGAKVIGCSEQSGSIQGLDKPILGDAKPCFSDEEWQRVAGGYNTLGRLAAEKGMQVCLHHHMGTGIQTTAEIDKFMSLVDERVFLLFDTGHAWYSEGGEAPMLAILKKYLPRINHVHLKDVRPPVIDQVRRDGLSFLDGVKKGTFTVPGDGVIDFRPVFKLLDDFGYKGWMVVEAEQDPALANPFEYAVKARQIYSRNGRDLIVVTFSGHTGYGLLFSFHNRTQGLTTAPDSSLSLRERARVRMTMTGNASLHFRQRGLIHIRFHQRVGFLLRRLHRRFRRHFGIIDHRRQLVLHRLTHRHGLPGGVPWMGVLQLLKGDRRPRILLQIGLHLRRIV</sequence>
<comment type="function">
    <text evidence="4">Catalyzes the dehydration of inosose (2-keto-myo-inositol, 2KMI or 2,4,6/3,5-pentahydroxycyclohexanone) to 3D-(3,5/4)-trihydroxycyclohexane-1,2-dione (D-2,3-diketo-4-deoxy-epi-inositol).</text>
</comment>
<dbReference type="Pfam" id="PF01261">
    <property type="entry name" value="AP_endonuc_2"/>
    <property type="match status" value="1"/>
</dbReference>
<name>A0A377WBI0_KLEPN</name>
<evidence type="ECO:0000256" key="2">
    <source>
        <dbReference type="ARBA" id="ARBA00023239"/>
    </source>
</evidence>
<comment type="catalytic activity">
    <reaction evidence="4">
        <text>scyllo-inosose = 3D-3,5/4-trihydroxycyclohexane-1,2-dione + H2O</text>
        <dbReference type="Rhea" id="RHEA:14065"/>
        <dbReference type="ChEBI" id="CHEBI:15377"/>
        <dbReference type="ChEBI" id="CHEBI:17811"/>
        <dbReference type="ChEBI" id="CHEBI:28446"/>
        <dbReference type="EC" id="4.2.1.44"/>
    </reaction>
</comment>
<dbReference type="EC" id="4.2.1.44" evidence="4"/>
<dbReference type="PANTHER" id="PTHR12110:SF41">
    <property type="entry name" value="INOSOSE DEHYDRATASE"/>
    <property type="match status" value="1"/>
</dbReference>
<accession>A0A377WBI0</accession>
<comment type="cofactor">
    <cofactor evidence="4">
        <name>Co(2+)</name>
        <dbReference type="ChEBI" id="CHEBI:48828"/>
    </cofactor>
    <cofactor evidence="4">
        <name>Mn(2+)</name>
        <dbReference type="ChEBI" id="CHEBI:29035"/>
    </cofactor>
</comment>
<dbReference type="AlphaFoldDB" id="A0A377WBI0"/>
<dbReference type="InterPro" id="IPR030823">
    <property type="entry name" value="IolE/MocC"/>
</dbReference>
<keyword evidence="3 4" id="KW-0170">Cobalt</keyword>
<dbReference type="Proteomes" id="UP000254799">
    <property type="component" value="Unassembled WGS sequence"/>
</dbReference>
<organism evidence="6 7">
    <name type="scientific">Klebsiella pneumoniae</name>
    <dbReference type="NCBI Taxonomy" id="573"/>
    <lineage>
        <taxon>Bacteria</taxon>
        <taxon>Pseudomonadati</taxon>
        <taxon>Pseudomonadota</taxon>
        <taxon>Gammaproteobacteria</taxon>
        <taxon>Enterobacterales</taxon>
        <taxon>Enterobacteriaceae</taxon>
        <taxon>Klebsiella/Raoultella group</taxon>
        <taxon>Klebsiella</taxon>
        <taxon>Klebsiella pneumoniae complex</taxon>
    </lineage>
</organism>
<dbReference type="Gene3D" id="3.20.20.150">
    <property type="entry name" value="Divalent-metal-dependent TIM barrel enzymes"/>
    <property type="match status" value="1"/>
</dbReference>
<dbReference type="HAMAP" id="MF_01672">
    <property type="entry name" value="IolE"/>
    <property type="match status" value="1"/>
</dbReference>
<proteinExistence type="inferred from homology"/>
<dbReference type="InterPro" id="IPR036237">
    <property type="entry name" value="Xyl_isomerase-like_sf"/>
</dbReference>
<dbReference type="PANTHER" id="PTHR12110">
    <property type="entry name" value="HYDROXYPYRUVATE ISOMERASE"/>
    <property type="match status" value="1"/>
</dbReference>
<keyword evidence="2 4" id="KW-0456">Lyase</keyword>
<reference evidence="6 7" key="1">
    <citation type="submission" date="2018-06" db="EMBL/GenBank/DDBJ databases">
        <authorList>
            <consortium name="Pathogen Informatics"/>
            <person name="Doyle S."/>
        </authorList>
    </citation>
    <scope>NUCLEOTIDE SEQUENCE [LARGE SCALE GENOMIC DNA]</scope>
    <source>
        <strain evidence="6 7">NCTC8849</strain>
    </source>
</reference>
<evidence type="ECO:0000256" key="3">
    <source>
        <dbReference type="ARBA" id="ARBA00023285"/>
    </source>
</evidence>
<comment type="similarity">
    <text evidence="4">Belongs to the IolE/MocC family.</text>
</comment>
<dbReference type="NCBIfam" id="TIGR04379">
    <property type="entry name" value="myo_inos_iolE"/>
    <property type="match status" value="1"/>
</dbReference>
<dbReference type="SUPFAM" id="SSF51658">
    <property type="entry name" value="Xylose isomerase-like"/>
    <property type="match status" value="1"/>
</dbReference>
<dbReference type="EMBL" id="UGLC01000002">
    <property type="protein sequence ID" value="STT52164.1"/>
    <property type="molecule type" value="Genomic_DNA"/>
</dbReference>
<dbReference type="GO" id="GO:0019310">
    <property type="term" value="P:inositol catabolic process"/>
    <property type="evidence" value="ECO:0007669"/>
    <property type="project" value="UniProtKB-UniRule"/>
</dbReference>
<gene>
    <name evidence="6" type="primary">iolE_1</name>
    <name evidence="4" type="synonym">iolE</name>
    <name evidence="6" type="ORF">NCTC8849_00685</name>
</gene>
<evidence type="ECO:0000256" key="4">
    <source>
        <dbReference type="HAMAP-Rule" id="MF_01672"/>
    </source>
</evidence>
<evidence type="ECO:0000256" key="1">
    <source>
        <dbReference type="ARBA" id="ARBA00023211"/>
    </source>
</evidence>
<dbReference type="InterPro" id="IPR013022">
    <property type="entry name" value="Xyl_isomerase-like_TIM-brl"/>
</dbReference>
<dbReference type="GO" id="GO:0030145">
    <property type="term" value="F:manganese ion binding"/>
    <property type="evidence" value="ECO:0007669"/>
    <property type="project" value="UniProtKB-UniRule"/>
</dbReference>
<evidence type="ECO:0000313" key="7">
    <source>
        <dbReference type="Proteomes" id="UP000254799"/>
    </source>
</evidence>
<keyword evidence="1 4" id="KW-0464">Manganese</keyword>